<evidence type="ECO:0000256" key="1">
    <source>
        <dbReference type="ARBA" id="ARBA00022801"/>
    </source>
</evidence>
<dbReference type="OrthoDB" id="1600564at2759"/>
<dbReference type="SUPFAM" id="SSF52266">
    <property type="entry name" value="SGNH hydrolase"/>
    <property type="match status" value="3"/>
</dbReference>
<dbReference type="InterPro" id="IPR036514">
    <property type="entry name" value="SGNH_hydro_sf"/>
</dbReference>
<dbReference type="PANTHER" id="PTHR45648:SF22">
    <property type="entry name" value="GDSL LIPASE_ACYLHYDROLASE FAMILY PROTEIN (AFU_ORTHOLOGUE AFUA_4G14700)"/>
    <property type="match status" value="1"/>
</dbReference>
<comment type="caution">
    <text evidence="3">The sequence shown here is derived from an EMBL/GenBank/DDBJ whole genome shotgun (WGS) entry which is preliminary data.</text>
</comment>
<evidence type="ECO:0000313" key="3">
    <source>
        <dbReference type="EMBL" id="KAB5588784.1"/>
    </source>
</evidence>
<dbReference type="EMBL" id="SSOP01000371">
    <property type="protein sequence ID" value="KAB5588784.1"/>
    <property type="molecule type" value="Genomic_DNA"/>
</dbReference>
<proteinExistence type="predicted"/>
<keyword evidence="1" id="KW-0378">Hydrolase</keyword>
<reference evidence="3 4" key="1">
    <citation type="journal article" date="2019" name="Fungal Biol. Biotechnol.">
        <title>Draft genome sequence of fastidious pathogen Ceratobasidium theobromae, which causes vascular-streak dieback in Theobroma cacao.</title>
        <authorList>
            <person name="Ali S.S."/>
            <person name="Asman A."/>
            <person name="Shao J."/>
            <person name="Firmansyah A.P."/>
            <person name="Susilo A.W."/>
            <person name="Rosmana A."/>
            <person name="McMahon P."/>
            <person name="Junaid M."/>
            <person name="Guest D."/>
            <person name="Kheng T.Y."/>
            <person name="Meinhardt L.W."/>
            <person name="Bailey B.A."/>
        </authorList>
    </citation>
    <scope>NUCLEOTIDE SEQUENCE [LARGE SCALE GENOMIC DNA]</scope>
    <source>
        <strain evidence="3 4">CT2</strain>
    </source>
</reference>
<dbReference type="Pfam" id="PF00657">
    <property type="entry name" value="Lipase_GDSL"/>
    <property type="match status" value="3"/>
</dbReference>
<keyword evidence="2" id="KW-0732">Signal</keyword>
<dbReference type="AlphaFoldDB" id="A0A5N5QAU3"/>
<accession>A0A5N5QAU3</accession>
<organism evidence="3 4">
    <name type="scientific">Ceratobasidium theobromae</name>
    <dbReference type="NCBI Taxonomy" id="1582974"/>
    <lineage>
        <taxon>Eukaryota</taxon>
        <taxon>Fungi</taxon>
        <taxon>Dikarya</taxon>
        <taxon>Basidiomycota</taxon>
        <taxon>Agaricomycotina</taxon>
        <taxon>Agaricomycetes</taxon>
        <taxon>Cantharellales</taxon>
        <taxon>Ceratobasidiaceae</taxon>
        <taxon>Ceratobasidium</taxon>
    </lineage>
</organism>
<feature type="chain" id="PRO_5024311536" evidence="2">
    <location>
        <begin position="23"/>
        <end position="987"/>
    </location>
</feature>
<dbReference type="InterPro" id="IPR001087">
    <property type="entry name" value="GDSL"/>
</dbReference>
<dbReference type="Proteomes" id="UP000383932">
    <property type="component" value="Unassembled WGS sequence"/>
</dbReference>
<dbReference type="GO" id="GO:0016788">
    <property type="term" value="F:hydrolase activity, acting on ester bonds"/>
    <property type="evidence" value="ECO:0007669"/>
    <property type="project" value="InterPro"/>
</dbReference>
<dbReference type="Gene3D" id="3.40.50.1110">
    <property type="entry name" value="SGNH hydrolase"/>
    <property type="match status" value="3"/>
</dbReference>
<keyword evidence="4" id="KW-1185">Reference proteome</keyword>
<name>A0A5N5QAU3_9AGAM</name>
<protein>
    <submittedName>
        <fullName evidence="3">Uncharacterized protein</fullName>
    </submittedName>
</protein>
<feature type="signal peptide" evidence="2">
    <location>
        <begin position="1"/>
        <end position="22"/>
    </location>
</feature>
<dbReference type="PANTHER" id="PTHR45648">
    <property type="entry name" value="GDSL LIPASE/ACYLHYDROLASE FAMILY PROTEIN (AFU_ORTHOLOGUE AFUA_4G14700)"/>
    <property type="match status" value="1"/>
</dbReference>
<gene>
    <name evidence="3" type="ORF">CTheo_7771</name>
</gene>
<evidence type="ECO:0000256" key="2">
    <source>
        <dbReference type="SAM" id="SignalP"/>
    </source>
</evidence>
<sequence length="987" mass="109694">MLGQFALTAACVVLLGAHGISAAPKTFKNLVAFGDSYTDKIYIGDGGIPWPVYIESYSNHTISVYDFAHSGGTCSNKITPRPFPPVMETAVPEYKANTTTKPSGTYIIGTNGGYVPLLSQDTLYSIWIGTNDVGAGALLTDPLTGISVANTTACVFDWVKALYDLGARNFLIQNMVPLDLTPMYSATGYPTKFWSAPHNQTEWSILMSEMVRSGNELQELRTKYVAPSQFPGARIGLFDSYGLFMDMYNKPAKYLVGPGYNVTDAVNACKFDASGTLVCVTQPESKRSAYLWWDELHPSEQANRVVARHILDILTGKVSFSTYNPPMQPFLYRPSQYYSPTPNTVVIYTVILFSYLNLNVAGFPFIKNLVTFGDSFTDQVMVGDGGIPWPNYVSAYSNNEVSAYNFARGGSTCSNKLTPRAYPDVLGSQISAYNLNVTTGSDGATYIISPEDGRYVPLLSEETVYSIWIGTNDIGCDMLLTNPAEGISVVNTTACVFDWIKSLYDQGARNFLIQNMIPLYLTPFYSLDGYGDRFWSFLHNQTEWSILIAEMVRAGNELYALRARYIAPLQFPGARIGLFDSFGLFNDIYYSPWKYLIGPVYNVKGSINACRYPEGSTILVCVVQPLEVHDSFLWWDELHPSEQANRVVARHILAALKGEGPFVTWYGVLASSPCFAFSFKNLVTFGDSFTDNVVIDFNRAAWPDFISQYSKQTISVYDFAHAGATCSNKLTPRIYKPVLEAQIPEYNANVTTKSAGKPPAKATYILSKNGTHVSLVSQDTLYSIWIGTNDVGAGLLLTDPLKDVSIVNTTACVFDWIQELYDQGARNFLIQNMIPLWLLPMYSPTGYNTRYWNEPHNQTEWSIFMAELVRSGNELQSLRANYVAPSQLPGARIGIFDSYHLFEDMYNHPEKYLVGPKYNVTGAAHACQYPPGNSTLVCVTQPSDVLDSYLWWDELHPSVQANRVVARQILSILQGKGTPLVQWYGAK</sequence>
<dbReference type="InterPro" id="IPR051058">
    <property type="entry name" value="GDSL_Est/Lipase"/>
</dbReference>
<evidence type="ECO:0000313" key="4">
    <source>
        <dbReference type="Proteomes" id="UP000383932"/>
    </source>
</evidence>